<protein>
    <recommendedName>
        <fullName evidence="3">Lipoprotein</fullName>
    </recommendedName>
</protein>
<dbReference type="PROSITE" id="PS51257">
    <property type="entry name" value="PROKAR_LIPOPROTEIN"/>
    <property type="match status" value="1"/>
</dbReference>
<organism evidence="1 2">
    <name type="scientific">Nannocystis exedens</name>
    <dbReference type="NCBI Taxonomy" id="54"/>
    <lineage>
        <taxon>Bacteria</taxon>
        <taxon>Pseudomonadati</taxon>
        <taxon>Myxococcota</taxon>
        <taxon>Polyangia</taxon>
        <taxon>Nannocystales</taxon>
        <taxon>Nannocystaceae</taxon>
        <taxon>Nannocystis</taxon>
    </lineage>
</organism>
<sequence>MSKVVGGLMGSTVVAWLVAGGCAPPESQPGQDRPDSMVNFVVAGRPLETDDGLYLLEFSPFPGSNFAWPTTPGRTRIALDVRTGPGFVVDDDDAAVDETAAAEMPIYPLMLTFDAVVPPASAIGQTFYPEAWPTNADGTQWTLELGFPAPGDWTLPITVADSDGRVDRVRATFRLVAPDQGRPARAPG</sequence>
<name>A0A1I1V7B8_9BACT</name>
<dbReference type="Proteomes" id="UP000199400">
    <property type="component" value="Unassembled WGS sequence"/>
</dbReference>
<gene>
    <name evidence="1" type="ORF">SAMN02745121_01602</name>
</gene>
<proteinExistence type="predicted"/>
<dbReference type="EMBL" id="FOMX01000004">
    <property type="protein sequence ID" value="SFD78896.1"/>
    <property type="molecule type" value="Genomic_DNA"/>
</dbReference>
<keyword evidence="2" id="KW-1185">Reference proteome</keyword>
<reference evidence="2" key="1">
    <citation type="submission" date="2016-10" db="EMBL/GenBank/DDBJ databases">
        <authorList>
            <person name="Varghese N."/>
            <person name="Submissions S."/>
        </authorList>
    </citation>
    <scope>NUCLEOTIDE SEQUENCE [LARGE SCALE GENOMIC DNA]</scope>
    <source>
        <strain evidence="2">ATCC 25963</strain>
    </source>
</reference>
<evidence type="ECO:0008006" key="3">
    <source>
        <dbReference type="Google" id="ProtNLM"/>
    </source>
</evidence>
<dbReference type="RefSeq" id="WP_096330372.1">
    <property type="nucleotide sequence ID" value="NZ_FOMX01000004.1"/>
</dbReference>
<accession>A0A1I1V7B8</accession>
<evidence type="ECO:0000313" key="1">
    <source>
        <dbReference type="EMBL" id="SFD78896.1"/>
    </source>
</evidence>
<evidence type="ECO:0000313" key="2">
    <source>
        <dbReference type="Proteomes" id="UP000199400"/>
    </source>
</evidence>
<dbReference type="AlphaFoldDB" id="A0A1I1V7B8"/>